<evidence type="ECO:0008006" key="6">
    <source>
        <dbReference type="Google" id="ProtNLM"/>
    </source>
</evidence>
<comment type="caution">
    <text evidence="4">The sequence shown here is derived from an EMBL/GenBank/DDBJ whole genome shotgun (WGS) entry which is preliminary data.</text>
</comment>
<evidence type="ECO:0000256" key="2">
    <source>
        <dbReference type="ARBA" id="ARBA00022833"/>
    </source>
</evidence>
<dbReference type="PROSITE" id="PS51359">
    <property type="entry name" value="COX5B_2"/>
    <property type="match status" value="1"/>
</dbReference>
<evidence type="ECO:0000313" key="4">
    <source>
        <dbReference type="EMBL" id="CAL5138743.1"/>
    </source>
</evidence>
<gene>
    <name evidence="4" type="ORF">CDAUBV1_LOCUS13552</name>
</gene>
<feature type="binding site" evidence="3">
    <location>
        <position position="91"/>
    </location>
    <ligand>
        <name>Zn(2+)</name>
        <dbReference type="ChEBI" id="CHEBI:29105"/>
    </ligand>
</feature>
<dbReference type="GO" id="GO:0046872">
    <property type="term" value="F:metal ion binding"/>
    <property type="evidence" value="ECO:0007669"/>
    <property type="project" value="UniProtKB-KW"/>
</dbReference>
<dbReference type="PANTHER" id="PTHR10122">
    <property type="entry name" value="CYTOCHROME C OXIDASE SUBUNIT 5B, MITOCHONDRIAL"/>
    <property type="match status" value="1"/>
</dbReference>
<dbReference type="AlphaFoldDB" id="A0AAV2TNF6"/>
<protein>
    <recommendedName>
        <fullName evidence="6">Cytochrome c oxidase subunit 5B, mitochondrial</fullName>
    </recommendedName>
</protein>
<dbReference type="Gene3D" id="2.60.11.10">
    <property type="entry name" value="Cytochrome c oxidase, subunit Vb"/>
    <property type="match status" value="1"/>
</dbReference>
<dbReference type="GO" id="GO:0005740">
    <property type="term" value="C:mitochondrial envelope"/>
    <property type="evidence" value="ECO:0007669"/>
    <property type="project" value="InterPro"/>
</dbReference>
<keyword evidence="1 3" id="KW-0479">Metal-binding</keyword>
<dbReference type="PANTHER" id="PTHR10122:SF0">
    <property type="entry name" value="CYTOCHROME C OXIDASE SUBUNIT 5B, ISOFORM A-RELATED"/>
    <property type="match status" value="1"/>
</dbReference>
<evidence type="ECO:0000256" key="1">
    <source>
        <dbReference type="ARBA" id="ARBA00022723"/>
    </source>
</evidence>
<dbReference type="GO" id="GO:0045277">
    <property type="term" value="C:respiratory chain complex IV"/>
    <property type="evidence" value="ECO:0007669"/>
    <property type="project" value="InterPro"/>
</dbReference>
<dbReference type="SUPFAM" id="SSF57802">
    <property type="entry name" value="Rubredoxin-like"/>
    <property type="match status" value="1"/>
</dbReference>
<feature type="binding site" evidence="3">
    <location>
        <position position="115"/>
    </location>
    <ligand>
        <name>Zn(2+)</name>
        <dbReference type="ChEBI" id="CHEBI:29105"/>
    </ligand>
</feature>
<organism evidence="4 5">
    <name type="scientific">Calicophoron daubneyi</name>
    <name type="common">Rumen fluke</name>
    <name type="synonym">Paramphistomum daubneyi</name>
    <dbReference type="NCBI Taxonomy" id="300641"/>
    <lineage>
        <taxon>Eukaryota</taxon>
        <taxon>Metazoa</taxon>
        <taxon>Spiralia</taxon>
        <taxon>Lophotrochozoa</taxon>
        <taxon>Platyhelminthes</taxon>
        <taxon>Trematoda</taxon>
        <taxon>Digenea</taxon>
        <taxon>Plagiorchiida</taxon>
        <taxon>Pronocephalata</taxon>
        <taxon>Paramphistomoidea</taxon>
        <taxon>Paramphistomidae</taxon>
        <taxon>Calicophoron</taxon>
    </lineage>
</organism>
<accession>A0AAV2TNF6</accession>
<feature type="binding site" evidence="3">
    <location>
        <position position="113"/>
    </location>
    <ligand>
        <name>Zn(2+)</name>
        <dbReference type="ChEBI" id="CHEBI:29105"/>
    </ligand>
</feature>
<keyword evidence="2 3" id="KW-0862">Zinc</keyword>
<dbReference type="EMBL" id="CAXLJL010000523">
    <property type="protein sequence ID" value="CAL5138743.1"/>
    <property type="molecule type" value="Genomic_DNA"/>
</dbReference>
<name>A0AAV2TNF6_CALDB</name>
<dbReference type="InterPro" id="IPR036972">
    <property type="entry name" value="Cyt_c_oxidase_su5b_sf"/>
</dbReference>
<feature type="binding site" evidence="3">
    <location>
        <position position="93"/>
    </location>
    <ligand>
        <name>Zn(2+)</name>
        <dbReference type="ChEBI" id="CHEBI:29105"/>
    </ligand>
</feature>
<sequence>MRTMQAACRYLIRRGVTASLRVCRYESEVAKNEPSFPILAEAVKAKDYRLICELITNQDPYEVRRVNMSPTSSRESPNLVASDAVTRMIGCVCEPEADAINWMELAKGKPVQCYCGHWFELVSYGEYFKRTSY</sequence>
<reference evidence="4" key="1">
    <citation type="submission" date="2024-06" db="EMBL/GenBank/DDBJ databases">
        <authorList>
            <person name="Liu X."/>
            <person name="Lenzi L."/>
            <person name="Haldenby T S."/>
            <person name="Uol C."/>
        </authorList>
    </citation>
    <scope>NUCLEOTIDE SEQUENCE</scope>
</reference>
<proteinExistence type="predicted"/>
<evidence type="ECO:0000313" key="5">
    <source>
        <dbReference type="Proteomes" id="UP001497525"/>
    </source>
</evidence>
<dbReference type="GO" id="GO:0006123">
    <property type="term" value="P:mitochondrial electron transport, cytochrome c to oxygen"/>
    <property type="evidence" value="ECO:0007669"/>
    <property type="project" value="InterPro"/>
</dbReference>
<dbReference type="Proteomes" id="UP001497525">
    <property type="component" value="Unassembled WGS sequence"/>
</dbReference>
<dbReference type="InterPro" id="IPR002124">
    <property type="entry name" value="Cyt_c_oxidase_su5b"/>
</dbReference>
<evidence type="ECO:0000256" key="3">
    <source>
        <dbReference type="PIRSR" id="PIRSR602124-1"/>
    </source>
</evidence>